<dbReference type="InterPro" id="IPR036188">
    <property type="entry name" value="FAD/NAD-bd_sf"/>
</dbReference>
<comment type="subunit">
    <text evidence="2">Homodimer.</text>
</comment>
<comment type="cofactor">
    <cofactor evidence="1">
        <name>FAD</name>
        <dbReference type="ChEBI" id="CHEBI:57692"/>
    </cofactor>
</comment>
<keyword evidence="3" id="KW-0285">Flavoprotein</keyword>
<gene>
    <name evidence="6" type="ORF">FFV09_22290</name>
</gene>
<dbReference type="Pfam" id="PF07992">
    <property type="entry name" value="Pyr_redox_2"/>
    <property type="match status" value="1"/>
</dbReference>
<dbReference type="RefSeq" id="WP_141449891.1">
    <property type="nucleotide sequence ID" value="NZ_CP041217.1"/>
</dbReference>
<dbReference type="InterPro" id="IPR023753">
    <property type="entry name" value="FAD/NAD-binding_dom"/>
</dbReference>
<evidence type="ECO:0000256" key="3">
    <source>
        <dbReference type="ARBA" id="ARBA00022630"/>
    </source>
</evidence>
<dbReference type="InterPro" id="IPR050097">
    <property type="entry name" value="Ferredoxin-NADP_redctase_2"/>
</dbReference>
<dbReference type="KEGG" id="saca:FFV09_22290"/>
<dbReference type="GO" id="GO:0016491">
    <property type="term" value="F:oxidoreductase activity"/>
    <property type="evidence" value="ECO:0007669"/>
    <property type="project" value="UniProtKB-KW"/>
</dbReference>
<evidence type="ECO:0000256" key="1">
    <source>
        <dbReference type="ARBA" id="ARBA00001974"/>
    </source>
</evidence>
<accession>A0A4Y6V1W0</accession>
<feature type="domain" description="FAD/NAD(P)-binding" evidence="5">
    <location>
        <begin position="13"/>
        <end position="290"/>
    </location>
</feature>
<keyword evidence="4" id="KW-0560">Oxidoreductase</keyword>
<dbReference type="SUPFAM" id="SSF51905">
    <property type="entry name" value="FAD/NAD(P)-binding domain"/>
    <property type="match status" value="1"/>
</dbReference>
<dbReference type="AlphaFoldDB" id="A0A4Y6V1W0"/>
<evidence type="ECO:0000256" key="4">
    <source>
        <dbReference type="ARBA" id="ARBA00023002"/>
    </source>
</evidence>
<name>A0A4Y6V1W0_SACBS</name>
<evidence type="ECO:0000259" key="5">
    <source>
        <dbReference type="Pfam" id="PF07992"/>
    </source>
</evidence>
<dbReference type="PANTHER" id="PTHR48105">
    <property type="entry name" value="THIOREDOXIN REDUCTASE 1-RELATED-RELATED"/>
    <property type="match status" value="1"/>
</dbReference>
<protein>
    <submittedName>
        <fullName evidence="6">NAD(P)/FAD-dependent oxidoreductase</fullName>
    </submittedName>
</protein>
<dbReference type="PRINTS" id="PR00368">
    <property type="entry name" value="FADPNR"/>
</dbReference>
<sequence>MTKPSIDLSVSADVIIIGGGPAGMSAALVLGRARRDVIVIDEALPRNRVTGHSHGFLTQDGVEPAELRRAAREQIAAYPSVAFVQDRAVRAEGVDGRFEVTTGSGRTYRARKLLFAVGMQDLPIELEGLQDVYGKSAFVCPYCDGWEMRDRPIAIIASSAHAMHLTRVVSGWTDDIALFVHGEGEALSDGDKELLRGKGVPVYESPIVRISSESGQTRAIVLEDGTEVARTAIFFAPKLAPGSELPAVLGCAVTESGAMAVDEFGRSDVSGVFGAGDGASQKYQVAAAVAAGSMAAVMINSDLLEADWESRSAVPNR</sequence>
<evidence type="ECO:0000256" key="2">
    <source>
        <dbReference type="ARBA" id="ARBA00011738"/>
    </source>
</evidence>
<evidence type="ECO:0000313" key="7">
    <source>
        <dbReference type="Proteomes" id="UP000316968"/>
    </source>
</evidence>
<dbReference type="OrthoDB" id="9806179at2"/>
<organism evidence="6 7">
    <name type="scientific">Saccharibacillus brassicae</name>
    <dbReference type="NCBI Taxonomy" id="2583377"/>
    <lineage>
        <taxon>Bacteria</taxon>
        <taxon>Bacillati</taxon>
        <taxon>Bacillota</taxon>
        <taxon>Bacilli</taxon>
        <taxon>Bacillales</taxon>
        <taxon>Paenibacillaceae</taxon>
        <taxon>Saccharibacillus</taxon>
    </lineage>
</organism>
<dbReference type="Gene3D" id="3.50.50.60">
    <property type="entry name" value="FAD/NAD(P)-binding domain"/>
    <property type="match status" value="2"/>
</dbReference>
<dbReference type="EMBL" id="CP041217">
    <property type="protein sequence ID" value="QDH23354.1"/>
    <property type="molecule type" value="Genomic_DNA"/>
</dbReference>
<dbReference type="PRINTS" id="PR00469">
    <property type="entry name" value="PNDRDTASEII"/>
</dbReference>
<proteinExistence type="predicted"/>
<dbReference type="Proteomes" id="UP000316968">
    <property type="component" value="Chromosome"/>
</dbReference>
<keyword evidence="7" id="KW-1185">Reference proteome</keyword>
<evidence type="ECO:0000313" key="6">
    <source>
        <dbReference type="EMBL" id="QDH23354.1"/>
    </source>
</evidence>
<reference evidence="6 7" key="1">
    <citation type="submission" date="2019-06" db="EMBL/GenBank/DDBJ databases">
        <title>Saccharibacillus brassicae sp. nov., an endophytic bacterium isolated from Chinese cabbage seeds (Brassica pekinensis).</title>
        <authorList>
            <person name="Jiang L."/>
            <person name="Lee J."/>
            <person name="Kim S.W."/>
        </authorList>
    </citation>
    <scope>NUCLEOTIDE SEQUENCE [LARGE SCALE GENOMIC DNA]</scope>
    <source>
        <strain evidence="7">KCTC 43072 / ATSA2</strain>
    </source>
</reference>